<dbReference type="SUPFAM" id="SSF46689">
    <property type="entry name" value="Homeodomain-like"/>
    <property type="match status" value="1"/>
</dbReference>
<protein>
    <submittedName>
        <fullName evidence="1">Transposase</fullName>
    </submittedName>
</protein>
<dbReference type="Proteomes" id="UP000619238">
    <property type="component" value="Unassembled WGS sequence"/>
</dbReference>
<keyword evidence="2" id="KW-1185">Reference proteome</keyword>
<dbReference type="RefSeq" id="WP_187563077.1">
    <property type="nucleotide sequence ID" value="NZ_JACGWS010000009.1"/>
</dbReference>
<sequence length="80" mass="9569">MKKRIYSKEFKSQTVQLSYNRSNIKEFADELGISVQRIYKWRKVAKKASTPKQETPVAQEQLEIKRLTKLLRAKKWNLRS</sequence>
<organism evidence="1 2">
    <name type="scientific">Kordia aestuariivivens</name>
    <dbReference type="NCBI Taxonomy" id="2759037"/>
    <lineage>
        <taxon>Bacteria</taxon>
        <taxon>Pseudomonadati</taxon>
        <taxon>Bacteroidota</taxon>
        <taxon>Flavobacteriia</taxon>
        <taxon>Flavobacteriales</taxon>
        <taxon>Flavobacteriaceae</taxon>
        <taxon>Kordia</taxon>
    </lineage>
</organism>
<dbReference type="Gene3D" id="1.10.10.60">
    <property type="entry name" value="Homeodomain-like"/>
    <property type="match status" value="1"/>
</dbReference>
<gene>
    <name evidence="1" type="ORF">H2O64_15270</name>
</gene>
<evidence type="ECO:0000313" key="2">
    <source>
        <dbReference type="Proteomes" id="UP000619238"/>
    </source>
</evidence>
<comment type="caution">
    <text evidence="1">The sequence shown here is derived from an EMBL/GenBank/DDBJ whole genome shotgun (WGS) entry which is preliminary data.</text>
</comment>
<dbReference type="InterPro" id="IPR009057">
    <property type="entry name" value="Homeodomain-like_sf"/>
</dbReference>
<name>A0ABR7QBY2_9FLAO</name>
<accession>A0ABR7QBY2</accession>
<reference evidence="1 2" key="1">
    <citation type="submission" date="2020-07" db="EMBL/GenBank/DDBJ databases">
        <title>Description of Kordia aestuariivivens sp. nov., isolated from a tidal flat.</title>
        <authorList>
            <person name="Park S."/>
            <person name="Yoon J.-H."/>
        </authorList>
    </citation>
    <scope>NUCLEOTIDE SEQUENCE [LARGE SCALE GENOMIC DNA]</scope>
    <source>
        <strain evidence="1 2">YSTF-M3</strain>
    </source>
</reference>
<evidence type="ECO:0000313" key="1">
    <source>
        <dbReference type="EMBL" id="MBC8756037.1"/>
    </source>
</evidence>
<proteinExistence type="predicted"/>
<dbReference type="Pfam" id="PF01527">
    <property type="entry name" value="HTH_Tnp_1"/>
    <property type="match status" value="1"/>
</dbReference>
<dbReference type="InterPro" id="IPR002514">
    <property type="entry name" value="Transposase_8"/>
</dbReference>
<dbReference type="EMBL" id="JACGWS010000009">
    <property type="protein sequence ID" value="MBC8756037.1"/>
    <property type="molecule type" value="Genomic_DNA"/>
</dbReference>